<evidence type="ECO:0000313" key="1">
    <source>
        <dbReference type="EMBL" id="QJB01561.1"/>
    </source>
</evidence>
<name>A0A6M3M1I9_9ZZZZ</name>
<accession>A0A6M3M1I9</accession>
<gene>
    <name evidence="1" type="ORF">MM171B02396_0008</name>
</gene>
<dbReference type="EMBL" id="MT143714">
    <property type="protein sequence ID" value="QJB01561.1"/>
    <property type="molecule type" value="Genomic_DNA"/>
</dbReference>
<dbReference type="AlphaFoldDB" id="A0A6M3M1I9"/>
<sequence length="118" mass="12779">MSKIHILKSDNNQSYEIAIHFATPAGNNTVGFSWKSCGLACGMTGTTSLEVGTEPSNITQSEYDDIIAGNVIEIVRSVTVGTSPTNAMVEQLADIYISEYQNDVAKVLKYFGHTIEES</sequence>
<organism evidence="1">
    <name type="scientific">viral metagenome</name>
    <dbReference type="NCBI Taxonomy" id="1070528"/>
    <lineage>
        <taxon>unclassified sequences</taxon>
        <taxon>metagenomes</taxon>
        <taxon>organismal metagenomes</taxon>
    </lineage>
</organism>
<proteinExistence type="predicted"/>
<protein>
    <submittedName>
        <fullName evidence="1">Uncharacterized protein</fullName>
    </submittedName>
</protein>
<reference evidence="1" key="1">
    <citation type="submission" date="2020-03" db="EMBL/GenBank/DDBJ databases">
        <title>The deep terrestrial virosphere.</title>
        <authorList>
            <person name="Holmfeldt K."/>
            <person name="Nilsson E."/>
            <person name="Simone D."/>
            <person name="Lopez-Fernandez M."/>
            <person name="Wu X."/>
            <person name="de Brujin I."/>
            <person name="Lundin D."/>
            <person name="Andersson A."/>
            <person name="Bertilsson S."/>
            <person name="Dopson M."/>
        </authorList>
    </citation>
    <scope>NUCLEOTIDE SEQUENCE</scope>
    <source>
        <strain evidence="1">MM171B02396</strain>
    </source>
</reference>